<dbReference type="Pfam" id="PF13460">
    <property type="entry name" value="NAD_binding_10"/>
    <property type="match status" value="1"/>
</dbReference>
<comment type="caution">
    <text evidence="2">The sequence shown here is derived from an EMBL/GenBank/DDBJ whole genome shotgun (WGS) entry which is preliminary data.</text>
</comment>
<dbReference type="Gene3D" id="3.40.50.720">
    <property type="entry name" value="NAD(P)-binding Rossmann-like Domain"/>
    <property type="match status" value="1"/>
</dbReference>
<evidence type="ECO:0000313" key="2">
    <source>
        <dbReference type="EMBL" id="GAA2112647.1"/>
    </source>
</evidence>
<protein>
    <submittedName>
        <fullName evidence="2">NAD(P)H-binding protein</fullName>
    </submittedName>
</protein>
<dbReference type="EMBL" id="BAAAQA010000007">
    <property type="protein sequence ID" value="GAA2112647.1"/>
    <property type="molecule type" value="Genomic_DNA"/>
</dbReference>
<evidence type="ECO:0000259" key="1">
    <source>
        <dbReference type="Pfam" id="PF13460"/>
    </source>
</evidence>
<proteinExistence type="predicted"/>
<dbReference type="SUPFAM" id="SSF51735">
    <property type="entry name" value="NAD(P)-binding Rossmann-fold domains"/>
    <property type="match status" value="1"/>
</dbReference>
<reference evidence="3" key="1">
    <citation type="journal article" date="2019" name="Int. J. Syst. Evol. Microbiol.">
        <title>The Global Catalogue of Microorganisms (GCM) 10K type strain sequencing project: providing services to taxonomists for standard genome sequencing and annotation.</title>
        <authorList>
            <consortium name="The Broad Institute Genomics Platform"/>
            <consortium name="The Broad Institute Genome Sequencing Center for Infectious Disease"/>
            <person name="Wu L."/>
            <person name="Ma J."/>
        </authorList>
    </citation>
    <scope>NUCLEOTIDE SEQUENCE [LARGE SCALE GENOMIC DNA]</scope>
    <source>
        <strain evidence="3">JCM 15914</strain>
    </source>
</reference>
<sequence>MSKIAVLGASGNFGSALSEKLEWQGHDVVRISRSHGVDVMSPESVERALVGVDVAVDALHIDALGAQKSIEFFTRAARNVVQAAQASGVGRIVCLSIAGATNPEVNHRNGHYQGKAAQESFYQEADIPSTTVRSSQWFELIPVLVHRVTKGPLSIMPSMLMASAAMSDVVTFMADIVSEPRPARNEIVAVRGPQVDSAANFARRILAAKGSIDGVQPKTIREAPYLGRGIANGGLIPADAQVTTTTIDEWLGA</sequence>
<dbReference type="InterPro" id="IPR016040">
    <property type="entry name" value="NAD(P)-bd_dom"/>
</dbReference>
<keyword evidence="3" id="KW-1185">Reference proteome</keyword>
<evidence type="ECO:0000313" key="3">
    <source>
        <dbReference type="Proteomes" id="UP001500166"/>
    </source>
</evidence>
<organism evidence="2 3">
    <name type="scientific">Kocuria atrinae</name>
    <dbReference type="NCBI Taxonomy" id="592377"/>
    <lineage>
        <taxon>Bacteria</taxon>
        <taxon>Bacillati</taxon>
        <taxon>Actinomycetota</taxon>
        <taxon>Actinomycetes</taxon>
        <taxon>Micrococcales</taxon>
        <taxon>Micrococcaceae</taxon>
        <taxon>Kocuria</taxon>
    </lineage>
</organism>
<name>A0ABP5J807_9MICC</name>
<gene>
    <name evidence="2" type="ORF">GCM10009824_08850</name>
</gene>
<dbReference type="RefSeq" id="WP_344223815.1">
    <property type="nucleotide sequence ID" value="NZ_BAAAQA010000007.1"/>
</dbReference>
<accession>A0ABP5J807</accession>
<dbReference type="Proteomes" id="UP001500166">
    <property type="component" value="Unassembled WGS sequence"/>
</dbReference>
<dbReference type="InterPro" id="IPR036291">
    <property type="entry name" value="NAD(P)-bd_dom_sf"/>
</dbReference>
<feature type="domain" description="NAD(P)-binding" evidence="1">
    <location>
        <begin position="37"/>
        <end position="135"/>
    </location>
</feature>